<feature type="compositionally biased region" description="Acidic residues" evidence="1">
    <location>
        <begin position="38"/>
        <end position="49"/>
    </location>
</feature>
<dbReference type="OrthoDB" id="188114at2157"/>
<name>M0NBN5_9EURY</name>
<dbReference type="AlphaFoldDB" id="M0NBN5"/>
<reference evidence="2 3" key="1">
    <citation type="journal article" date="2014" name="PLoS Genet.">
        <title>Phylogenetically driven sequencing of extremely halophilic archaea reveals strategies for static and dynamic osmo-response.</title>
        <authorList>
            <person name="Becker E.A."/>
            <person name="Seitzer P.M."/>
            <person name="Tritt A."/>
            <person name="Larsen D."/>
            <person name="Krusor M."/>
            <person name="Yao A.I."/>
            <person name="Wu D."/>
            <person name="Madern D."/>
            <person name="Eisen J.A."/>
            <person name="Darling A.E."/>
            <person name="Facciotti M.T."/>
        </authorList>
    </citation>
    <scope>NUCLEOTIDE SEQUENCE [LARGE SCALE GENOMIC DNA]</scope>
    <source>
        <strain evidence="2 3">DSM 8989</strain>
    </source>
</reference>
<organism evidence="2 3">
    <name type="scientific">Halococcus salifodinae DSM 8989</name>
    <dbReference type="NCBI Taxonomy" id="1227456"/>
    <lineage>
        <taxon>Archaea</taxon>
        <taxon>Methanobacteriati</taxon>
        <taxon>Methanobacteriota</taxon>
        <taxon>Stenosarchaea group</taxon>
        <taxon>Halobacteria</taxon>
        <taxon>Halobacteriales</taxon>
        <taxon>Halococcaceae</taxon>
        <taxon>Halococcus</taxon>
    </lineage>
</organism>
<sequence length="95" mass="10405">MSGNRVEELETRVNELKATVDGLTEELVETKDRLRELEADDSDDSEEYIEAGVGTTPETETDSSEASAVETAVEGDKHTENEEENTTEADDIIVA</sequence>
<evidence type="ECO:0000313" key="2">
    <source>
        <dbReference type="EMBL" id="EMA55387.1"/>
    </source>
</evidence>
<evidence type="ECO:0000256" key="1">
    <source>
        <dbReference type="SAM" id="MobiDB-lite"/>
    </source>
</evidence>
<feature type="compositionally biased region" description="Acidic residues" evidence="1">
    <location>
        <begin position="81"/>
        <end position="95"/>
    </location>
</feature>
<keyword evidence="3" id="KW-1185">Reference proteome</keyword>
<evidence type="ECO:0008006" key="4">
    <source>
        <dbReference type="Google" id="ProtNLM"/>
    </source>
</evidence>
<dbReference type="PATRIC" id="fig|1227456.3.peg.303"/>
<feature type="region of interest" description="Disordered" evidence="1">
    <location>
        <begin position="35"/>
        <end position="95"/>
    </location>
</feature>
<dbReference type="EMBL" id="AOME01000013">
    <property type="protein sequence ID" value="EMA55387.1"/>
    <property type="molecule type" value="Genomic_DNA"/>
</dbReference>
<protein>
    <recommendedName>
        <fullName evidence="4">Smc operon protein</fullName>
    </recommendedName>
</protein>
<dbReference type="STRING" id="1227456.C450_01434"/>
<gene>
    <name evidence="2" type="ORF">C450_01434</name>
</gene>
<dbReference type="Proteomes" id="UP000011625">
    <property type="component" value="Unassembled WGS sequence"/>
</dbReference>
<comment type="caution">
    <text evidence="2">The sequence shown here is derived from an EMBL/GenBank/DDBJ whole genome shotgun (WGS) entry which is preliminary data.</text>
</comment>
<proteinExistence type="predicted"/>
<dbReference type="InterPro" id="IPR055940">
    <property type="entry name" value="DUF7518"/>
</dbReference>
<evidence type="ECO:0000313" key="3">
    <source>
        <dbReference type="Proteomes" id="UP000011625"/>
    </source>
</evidence>
<accession>M0NBN5</accession>
<dbReference type="RefSeq" id="WP_005039092.1">
    <property type="nucleotide sequence ID" value="NZ_AOME01000013.1"/>
</dbReference>
<dbReference type="Pfam" id="PF24362">
    <property type="entry name" value="DUF7518"/>
    <property type="match status" value="1"/>
</dbReference>